<dbReference type="Proteomes" id="UP000054408">
    <property type="component" value="Unassembled WGS sequence"/>
</dbReference>
<name>A0A0L0DIQ8_THETB</name>
<organism evidence="1 2">
    <name type="scientific">Thecamonas trahens ATCC 50062</name>
    <dbReference type="NCBI Taxonomy" id="461836"/>
    <lineage>
        <taxon>Eukaryota</taxon>
        <taxon>Apusozoa</taxon>
        <taxon>Apusomonadida</taxon>
        <taxon>Apusomonadidae</taxon>
        <taxon>Thecamonas</taxon>
    </lineage>
</organism>
<sequence length="397" mass="41004">MDCATAADVSNVQTLLDGSVSEAHANIPALPLAALRAFLGAVMQYPAHAGAAADDGNTAADAALRAWLEPSGAFVFFDAAATVCWPDATPGALWLAPVAFAEAVTAGQPAAQAPAATAAATDLDLDLVQAERNQYSIGAISSCTIMAMEAALQLLRGESPTIDLVDAILDLGAAYTSPMQLSADEVVSQVDRYSCSLVMGRMAGLMAHTVAEAMPMLEAAATAGPAAAVITKAPESVMLAYLPATDVSPLPLWLLFDSHARPTHPGAAFLSTTSAPAMRAYLGSLFPTVDLGDDLGIQGAMLNMADVTLFSLAAECPEELPSIGVSSLAAAREAEHASHHAPPSAAPAADFAVDALDPSDQVLLFQYLETQNLPPDTGFYTHDELARHYANAKAWFG</sequence>
<protein>
    <submittedName>
        <fullName evidence="1">Uncharacterized protein</fullName>
    </submittedName>
</protein>
<proteinExistence type="predicted"/>
<dbReference type="RefSeq" id="XP_013762273.1">
    <property type="nucleotide sequence ID" value="XM_013906819.1"/>
</dbReference>
<dbReference type="AlphaFoldDB" id="A0A0L0DIQ8"/>
<evidence type="ECO:0000313" key="2">
    <source>
        <dbReference type="Proteomes" id="UP000054408"/>
    </source>
</evidence>
<reference evidence="1 2" key="1">
    <citation type="submission" date="2010-05" db="EMBL/GenBank/DDBJ databases">
        <title>The Genome Sequence of Thecamonas trahens ATCC 50062.</title>
        <authorList>
            <consortium name="The Broad Institute Genome Sequencing Platform"/>
            <person name="Russ C."/>
            <person name="Cuomo C."/>
            <person name="Shea T."/>
            <person name="Young S.K."/>
            <person name="Zeng Q."/>
            <person name="Koehrsen M."/>
            <person name="Haas B."/>
            <person name="Borodovsky M."/>
            <person name="Guigo R."/>
            <person name="Alvarado L."/>
            <person name="Berlin A."/>
            <person name="Bochicchio J."/>
            <person name="Borenstein D."/>
            <person name="Chapman S."/>
            <person name="Chen Z."/>
            <person name="Freedman E."/>
            <person name="Gellesch M."/>
            <person name="Goldberg J."/>
            <person name="Griggs A."/>
            <person name="Gujja S."/>
            <person name="Heilman E."/>
            <person name="Heiman D."/>
            <person name="Hepburn T."/>
            <person name="Howarth C."/>
            <person name="Jen D."/>
            <person name="Larson L."/>
            <person name="Mehta T."/>
            <person name="Park D."/>
            <person name="Pearson M."/>
            <person name="Roberts A."/>
            <person name="Saif S."/>
            <person name="Shenoy N."/>
            <person name="Sisk P."/>
            <person name="Stolte C."/>
            <person name="Sykes S."/>
            <person name="Thomson T."/>
            <person name="Walk T."/>
            <person name="White J."/>
            <person name="Yandava C."/>
            <person name="Burger G."/>
            <person name="Gray M.W."/>
            <person name="Holland P.W.H."/>
            <person name="King N."/>
            <person name="Lang F.B.F."/>
            <person name="Roger A.J."/>
            <person name="Ruiz-Trillo I."/>
            <person name="Lander E."/>
            <person name="Nusbaum C."/>
        </authorList>
    </citation>
    <scope>NUCLEOTIDE SEQUENCE [LARGE SCALE GENOMIC DNA]</scope>
    <source>
        <strain evidence="1 2">ATCC 50062</strain>
    </source>
</reference>
<evidence type="ECO:0000313" key="1">
    <source>
        <dbReference type="EMBL" id="KNC52274.1"/>
    </source>
</evidence>
<feature type="non-terminal residue" evidence="1">
    <location>
        <position position="1"/>
    </location>
</feature>
<accession>A0A0L0DIQ8</accession>
<gene>
    <name evidence="1" type="ORF">AMSG_01101</name>
</gene>
<dbReference type="eggNOG" id="ENOG502SAUQ">
    <property type="taxonomic scope" value="Eukaryota"/>
</dbReference>
<keyword evidence="2" id="KW-1185">Reference proteome</keyword>
<dbReference type="EMBL" id="GL349436">
    <property type="protein sequence ID" value="KNC52274.1"/>
    <property type="molecule type" value="Genomic_DNA"/>
</dbReference>
<dbReference type="OrthoDB" id="1431934at2759"/>
<dbReference type="GeneID" id="25560870"/>